<sequence>MTTTSSTARLGRKLVEVSGKLLHNNPARRLHVGWRRRRRIYLSFFLSFFPSGSRREREAVRWFRNQAEFRRGPFASYSQEPDETVAKRYSLRRTGEHQVHLMKQGFPHDWQSEAAALRQKIWMSNSEVLELGVPHDLPCNLRTNVLHSSVLEDTQLQSVES</sequence>
<dbReference type="AlphaFoldDB" id="A0AA35K3Y2"/>
<dbReference type="Proteomes" id="UP001178461">
    <property type="component" value="Chromosome 3"/>
</dbReference>
<evidence type="ECO:0000313" key="2">
    <source>
        <dbReference type="Proteomes" id="UP001178461"/>
    </source>
</evidence>
<protein>
    <submittedName>
        <fullName evidence="1">Uncharacterized protein</fullName>
    </submittedName>
</protein>
<proteinExistence type="predicted"/>
<gene>
    <name evidence="1" type="ORF">PODLI_1B036382</name>
</gene>
<keyword evidence="2" id="KW-1185">Reference proteome</keyword>
<reference evidence="1" key="1">
    <citation type="submission" date="2022-12" db="EMBL/GenBank/DDBJ databases">
        <authorList>
            <person name="Alioto T."/>
            <person name="Alioto T."/>
            <person name="Gomez Garrido J."/>
        </authorList>
    </citation>
    <scope>NUCLEOTIDE SEQUENCE</scope>
</reference>
<name>A0AA35K3Y2_9SAUR</name>
<accession>A0AA35K3Y2</accession>
<evidence type="ECO:0000313" key="1">
    <source>
        <dbReference type="EMBL" id="CAI5771200.1"/>
    </source>
</evidence>
<dbReference type="EMBL" id="OX395128">
    <property type="protein sequence ID" value="CAI5771200.1"/>
    <property type="molecule type" value="Genomic_DNA"/>
</dbReference>
<organism evidence="1 2">
    <name type="scientific">Podarcis lilfordi</name>
    <name type="common">Lilford's wall lizard</name>
    <dbReference type="NCBI Taxonomy" id="74358"/>
    <lineage>
        <taxon>Eukaryota</taxon>
        <taxon>Metazoa</taxon>
        <taxon>Chordata</taxon>
        <taxon>Craniata</taxon>
        <taxon>Vertebrata</taxon>
        <taxon>Euteleostomi</taxon>
        <taxon>Lepidosauria</taxon>
        <taxon>Squamata</taxon>
        <taxon>Bifurcata</taxon>
        <taxon>Unidentata</taxon>
        <taxon>Episquamata</taxon>
        <taxon>Laterata</taxon>
        <taxon>Lacertibaenia</taxon>
        <taxon>Lacertidae</taxon>
        <taxon>Podarcis</taxon>
    </lineage>
</organism>